<evidence type="ECO:0000256" key="12">
    <source>
        <dbReference type="ARBA" id="ARBA00023136"/>
    </source>
</evidence>
<dbReference type="Pfam" id="PF07714">
    <property type="entry name" value="PK_Tyr_Ser-Thr"/>
    <property type="match status" value="1"/>
</dbReference>
<dbReference type="FunFam" id="3.30.200.20:FF:000225">
    <property type="entry name" value="cold-responsive protein kinase 1"/>
    <property type="match status" value="1"/>
</dbReference>
<keyword evidence="3" id="KW-0597">Phosphoprotein</keyword>
<dbReference type="AlphaFoldDB" id="A0A6P6AS32"/>
<sequence length="398" mass="43801">MSCRCFGLFDWFKGRNSRDQTQAQEFATDNIRLFSYNSLRSATSDFHPSNRIGGGGFGVVYRGVLRDGTPAAIKTLSAESKQGLREFVTEIDMISNIRHPNLVELIGCCVDDNHRVLVYEYLENNSLASVLLSPRSKYIALDWPTRAAICLGTASGLAFLHYEAVPHIVHRDIKASNILLDGNFHPKIGDFGLAKLFPDNVTHISTAVAGTVGYLAPEYALLGQLTMKADVYSFGVLLLEIVSGRSSSKAGFGAELMLLVEWTWKLKEEERLLDIVDPELTRYPEDEVMRFIKVALFCTQAAAHQRPTMKQVVQMLSKDVHLNEKVLTEPGVYKGHTSPHLGVGSSETSSSLKTKGKQSVDPSSSTNIFSSHGIPAGSDQKFKGIDSMSIAPIRDLCN</sequence>
<evidence type="ECO:0000256" key="5">
    <source>
        <dbReference type="ARBA" id="ARBA00022692"/>
    </source>
</evidence>
<dbReference type="CDD" id="cd14066">
    <property type="entry name" value="STKc_IRAK"/>
    <property type="match status" value="1"/>
</dbReference>
<dbReference type="InterPro" id="IPR000719">
    <property type="entry name" value="Prot_kinase_dom"/>
</dbReference>
<evidence type="ECO:0000313" key="20">
    <source>
        <dbReference type="RefSeq" id="XP_022767701.1"/>
    </source>
</evidence>
<feature type="binding site" evidence="15">
    <location>
        <position position="74"/>
    </location>
    <ligand>
        <name>ATP</name>
        <dbReference type="ChEBI" id="CHEBI:30616"/>
    </ligand>
</feature>
<dbReference type="GO" id="GO:0004674">
    <property type="term" value="F:protein serine/threonine kinase activity"/>
    <property type="evidence" value="ECO:0007669"/>
    <property type="project" value="UniProtKB-KW"/>
</dbReference>
<dbReference type="SMART" id="SM00220">
    <property type="entry name" value="S_TKc"/>
    <property type="match status" value="1"/>
</dbReference>
<dbReference type="Gene3D" id="1.10.510.10">
    <property type="entry name" value="Transferase(Phosphotransferase) domain 1"/>
    <property type="match status" value="1"/>
</dbReference>
<evidence type="ECO:0000256" key="2">
    <source>
        <dbReference type="ARBA" id="ARBA00022527"/>
    </source>
</evidence>
<evidence type="ECO:0000256" key="9">
    <source>
        <dbReference type="ARBA" id="ARBA00022777"/>
    </source>
</evidence>
<evidence type="ECO:0000256" key="8">
    <source>
        <dbReference type="ARBA" id="ARBA00022741"/>
    </source>
</evidence>
<evidence type="ECO:0000256" key="16">
    <source>
        <dbReference type="RuleBase" id="RU000304"/>
    </source>
</evidence>
<proteinExistence type="inferred from homology"/>
<dbReference type="PROSITE" id="PS00108">
    <property type="entry name" value="PROTEIN_KINASE_ST"/>
    <property type="match status" value="1"/>
</dbReference>
<comment type="similarity">
    <text evidence="16">Belongs to the protein kinase superfamily.</text>
</comment>
<dbReference type="Gene3D" id="3.30.200.20">
    <property type="entry name" value="Phosphorylase Kinase, domain 1"/>
    <property type="match status" value="1"/>
</dbReference>
<dbReference type="RefSeq" id="XP_022767701.1">
    <property type="nucleotide sequence ID" value="XM_022911966.1"/>
</dbReference>
<dbReference type="OrthoDB" id="4062651at2759"/>
<evidence type="ECO:0000256" key="13">
    <source>
        <dbReference type="ARBA" id="ARBA00023170"/>
    </source>
</evidence>
<dbReference type="InterPro" id="IPR008271">
    <property type="entry name" value="Ser/Thr_kinase_AS"/>
</dbReference>
<feature type="compositionally biased region" description="Polar residues" evidence="17">
    <location>
        <begin position="360"/>
        <end position="370"/>
    </location>
</feature>
<keyword evidence="11" id="KW-1133">Transmembrane helix</keyword>
<dbReference type="FunFam" id="1.10.510.10:FF:000044">
    <property type="entry name" value="Putative LRR receptor-like serine/threonine-protein kinase"/>
    <property type="match status" value="1"/>
</dbReference>
<organism evidence="19 21">
    <name type="scientific">Durio zibethinus</name>
    <name type="common">Durian</name>
    <dbReference type="NCBI Taxonomy" id="66656"/>
    <lineage>
        <taxon>Eukaryota</taxon>
        <taxon>Viridiplantae</taxon>
        <taxon>Streptophyta</taxon>
        <taxon>Embryophyta</taxon>
        <taxon>Tracheophyta</taxon>
        <taxon>Spermatophyta</taxon>
        <taxon>Magnoliopsida</taxon>
        <taxon>eudicotyledons</taxon>
        <taxon>Gunneridae</taxon>
        <taxon>Pentapetalae</taxon>
        <taxon>rosids</taxon>
        <taxon>malvids</taxon>
        <taxon>Malvales</taxon>
        <taxon>Malvaceae</taxon>
        <taxon>Helicteroideae</taxon>
        <taxon>Durio</taxon>
    </lineage>
</organism>
<dbReference type="InterPro" id="IPR017441">
    <property type="entry name" value="Protein_kinase_ATP_BS"/>
</dbReference>
<dbReference type="InterPro" id="IPR001245">
    <property type="entry name" value="Ser-Thr/Tyr_kinase_cat_dom"/>
</dbReference>
<dbReference type="SUPFAM" id="SSF56112">
    <property type="entry name" value="Protein kinase-like (PK-like)"/>
    <property type="match status" value="1"/>
</dbReference>
<reference evidence="20 21" key="1">
    <citation type="submission" date="2025-04" db="UniProtKB">
        <authorList>
            <consortium name="RefSeq"/>
        </authorList>
    </citation>
    <scope>IDENTIFICATION</scope>
    <source>
        <tissue evidence="20 21">Fruit stalk</tissue>
    </source>
</reference>
<evidence type="ECO:0000256" key="3">
    <source>
        <dbReference type="ARBA" id="ARBA00022553"/>
    </source>
</evidence>
<keyword evidence="8 15" id="KW-0547">Nucleotide-binding</keyword>
<evidence type="ECO:0000256" key="6">
    <source>
        <dbReference type="ARBA" id="ARBA00022729"/>
    </source>
</evidence>
<feature type="domain" description="Protein kinase" evidence="18">
    <location>
        <begin position="46"/>
        <end position="322"/>
    </location>
</feature>
<evidence type="ECO:0000256" key="4">
    <source>
        <dbReference type="ARBA" id="ARBA00022679"/>
    </source>
</evidence>
<evidence type="ECO:0000313" key="19">
    <source>
        <dbReference type="Proteomes" id="UP000515121"/>
    </source>
</evidence>
<dbReference type="GO" id="GO:0016020">
    <property type="term" value="C:membrane"/>
    <property type="evidence" value="ECO:0007669"/>
    <property type="project" value="UniProtKB-SubCell"/>
</dbReference>
<dbReference type="GO" id="GO:0005524">
    <property type="term" value="F:ATP binding"/>
    <property type="evidence" value="ECO:0007669"/>
    <property type="project" value="UniProtKB-UniRule"/>
</dbReference>
<evidence type="ECO:0000256" key="17">
    <source>
        <dbReference type="SAM" id="MobiDB-lite"/>
    </source>
</evidence>
<gene>
    <name evidence="20 21" type="primary">LOC111312036</name>
</gene>
<keyword evidence="5" id="KW-0812">Transmembrane</keyword>
<protein>
    <submittedName>
        <fullName evidence="20 21">Serine/threonine-protein kinase isoform X1</fullName>
    </submittedName>
</protein>
<dbReference type="Proteomes" id="UP000515121">
    <property type="component" value="Unplaced"/>
</dbReference>
<keyword evidence="14" id="KW-0325">Glycoprotein</keyword>
<keyword evidence="2 16" id="KW-0723">Serine/threonine-protein kinase</keyword>
<evidence type="ECO:0000256" key="15">
    <source>
        <dbReference type="PROSITE-ProRule" id="PRU10141"/>
    </source>
</evidence>
<keyword evidence="13" id="KW-0675">Receptor</keyword>
<evidence type="ECO:0000259" key="18">
    <source>
        <dbReference type="PROSITE" id="PS50011"/>
    </source>
</evidence>
<dbReference type="PANTHER" id="PTHR47973">
    <property type="entry name" value="CYSTEINE-RICH RECEPTOR-LIKE PROTEIN KINASE 3"/>
    <property type="match status" value="1"/>
</dbReference>
<keyword evidence="4" id="KW-0808">Transferase</keyword>
<dbReference type="GeneID" id="111312036"/>
<evidence type="ECO:0000256" key="11">
    <source>
        <dbReference type="ARBA" id="ARBA00022989"/>
    </source>
</evidence>
<dbReference type="KEGG" id="dzi:111312036"/>
<dbReference type="PROSITE" id="PS50011">
    <property type="entry name" value="PROTEIN_KINASE_DOM"/>
    <property type="match status" value="1"/>
</dbReference>
<evidence type="ECO:0000256" key="14">
    <source>
        <dbReference type="ARBA" id="ARBA00023180"/>
    </source>
</evidence>
<keyword evidence="12" id="KW-0472">Membrane</keyword>
<name>A0A6P6AS32_DURZI</name>
<comment type="subcellular location">
    <subcellularLocation>
        <location evidence="1">Membrane</location>
        <topology evidence="1">Single-pass membrane protein</topology>
    </subcellularLocation>
</comment>
<keyword evidence="9 20" id="KW-0418">Kinase</keyword>
<keyword evidence="10 15" id="KW-0067">ATP-binding</keyword>
<evidence type="ECO:0000256" key="10">
    <source>
        <dbReference type="ARBA" id="ARBA00022840"/>
    </source>
</evidence>
<keyword evidence="6" id="KW-0732">Signal</keyword>
<dbReference type="InterPro" id="IPR011009">
    <property type="entry name" value="Kinase-like_dom_sf"/>
</dbReference>
<evidence type="ECO:0000256" key="1">
    <source>
        <dbReference type="ARBA" id="ARBA00004167"/>
    </source>
</evidence>
<dbReference type="RefSeq" id="XP_022767702.1">
    <property type="nucleotide sequence ID" value="XM_022911967.1"/>
</dbReference>
<evidence type="ECO:0000256" key="7">
    <source>
        <dbReference type="ARBA" id="ARBA00022737"/>
    </source>
</evidence>
<accession>A0A6P6AS32</accession>
<feature type="region of interest" description="Disordered" evidence="17">
    <location>
        <begin position="331"/>
        <end position="375"/>
    </location>
</feature>
<evidence type="ECO:0000313" key="21">
    <source>
        <dbReference type="RefSeq" id="XP_022767702.1"/>
    </source>
</evidence>
<dbReference type="InterPro" id="IPR052059">
    <property type="entry name" value="CR_Ser/Thr_kinase"/>
</dbReference>
<keyword evidence="7" id="KW-0677">Repeat</keyword>
<keyword evidence="19" id="KW-1185">Reference proteome</keyword>
<dbReference type="PROSITE" id="PS00107">
    <property type="entry name" value="PROTEIN_KINASE_ATP"/>
    <property type="match status" value="1"/>
</dbReference>